<evidence type="ECO:0000313" key="2">
    <source>
        <dbReference type="EMBL" id="GJT06016.1"/>
    </source>
</evidence>
<proteinExistence type="predicted"/>
<evidence type="ECO:0000259" key="1">
    <source>
        <dbReference type="Pfam" id="PF13976"/>
    </source>
</evidence>
<keyword evidence="3" id="KW-1185">Reference proteome</keyword>
<comment type="caution">
    <text evidence="2">The sequence shown here is derived from an EMBL/GenBank/DDBJ whole genome shotgun (WGS) entry which is preliminary data.</text>
</comment>
<organism evidence="2 3">
    <name type="scientific">Tanacetum coccineum</name>
    <dbReference type="NCBI Taxonomy" id="301880"/>
    <lineage>
        <taxon>Eukaryota</taxon>
        <taxon>Viridiplantae</taxon>
        <taxon>Streptophyta</taxon>
        <taxon>Embryophyta</taxon>
        <taxon>Tracheophyta</taxon>
        <taxon>Spermatophyta</taxon>
        <taxon>Magnoliopsida</taxon>
        <taxon>eudicotyledons</taxon>
        <taxon>Gunneridae</taxon>
        <taxon>Pentapetalae</taxon>
        <taxon>asterids</taxon>
        <taxon>campanulids</taxon>
        <taxon>Asterales</taxon>
        <taxon>Asteraceae</taxon>
        <taxon>Asteroideae</taxon>
        <taxon>Anthemideae</taxon>
        <taxon>Anthemidinae</taxon>
        <taxon>Tanacetum</taxon>
    </lineage>
</organism>
<evidence type="ECO:0000313" key="3">
    <source>
        <dbReference type="Proteomes" id="UP001151760"/>
    </source>
</evidence>
<dbReference type="InterPro" id="IPR025724">
    <property type="entry name" value="GAG-pre-integrase_dom"/>
</dbReference>
<protein>
    <submittedName>
        <fullName evidence="2">Retrotransposon protein, putative, ty1-copia subclass</fullName>
    </submittedName>
</protein>
<feature type="domain" description="GAG-pre-integrase" evidence="1">
    <location>
        <begin position="221"/>
        <end position="268"/>
    </location>
</feature>
<name>A0ABQ5AY08_9ASTR</name>
<sequence>MTTSSANNSVFRGFFEKQKLTGPNFIDWYRQLRIVLSIEDKLNYLEQPLPPAPVAPEGQQVAPKIIAAHNAWIKGSKEISSSFFRLCEIFILASKKKGSLSALMFGAPRETWPCSKSLEKELSSVFSRVAEEQKAISGRLVGLGLRRSRKLKPNALSLYVGNGQRATVEAIGSYHLSLPSGLVYGLIMSILLPCYYRGISQFPVCTMMVISMYALSNKRAKSILDSALLWHCRLGHTRKKRIEKLQHDELLILTNLRAFEKCVPCMSGNMGQENLTDPTSSGKNKRLLRLFTTGCSAHLSRRQDQGQATSSPSNRQDFSRFGYVYL</sequence>
<reference evidence="2" key="1">
    <citation type="journal article" date="2022" name="Int. J. Mol. Sci.">
        <title>Draft Genome of Tanacetum Coccineum: Genomic Comparison of Closely Related Tanacetum-Family Plants.</title>
        <authorList>
            <person name="Yamashiro T."/>
            <person name="Shiraishi A."/>
            <person name="Nakayama K."/>
            <person name="Satake H."/>
        </authorList>
    </citation>
    <scope>NUCLEOTIDE SEQUENCE</scope>
</reference>
<dbReference type="Proteomes" id="UP001151760">
    <property type="component" value="Unassembled WGS sequence"/>
</dbReference>
<dbReference type="Pfam" id="PF13976">
    <property type="entry name" value="gag_pre-integrs"/>
    <property type="match status" value="1"/>
</dbReference>
<reference evidence="2" key="2">
    <citation type="submission" date="2022-01" db="EMBL/GenBank/DDBJ databases">
        <authorList>
            <person name="Yamashiro T."/>
            <person name="Shiraishi A."/>
            <person name="Satake H."/>
            <person name="Nakayama K."/>
        </authorList>
    </citation>
    <scope>NUCLEOTIDE SEQUENCE</scope>
</reference>
<gene>
    <name evidence="2" type="ORF">Tco_0840478</name>
</gene>
<dbReference type="EMBL" id="BQNB010012633">
    <property type="protein sequence ID" value="GJT06016.1"/>
    <property type="molecule type" value="Genomic_DNA"/>
</dbReference>
<accession>A0ABQ5AY08</accession>